<organism evidence="14 15">
    <name type="scientific">Choanephora cucurbitarum</name>
    <dbReference type="NCBI Taxonomy" id="101091"/>
    <lineage>
        <taxon>Eukaryota</taxon>
        <taxon>Fungi</taxon>
        <taxon>Fungi incertae sedis</taxon>
        <taxon>Mucoromycota</taxon>
        <taxon>Mucoromycotina</taxon>
        <taxon>Mucoromycetes</taxon>
        <taxon>Mucorales</taxon>
        <taxon>Mucorineae</taxon>
        <taxon>Choanephoraceae</taxon>
        <taxon>Choanephoroideae</taxon>
        <taxon>Choanephora</taxon>
    </lineage>
</organism>
<dbReference type="EMBL" id="LUGH01000362">
    <property type="protein sequence ID" value="OBZ85764.1"/>
    <property type="molecule type" value="Genomic_DNA"/>
</dbReference>
<dbReference type="GO" id="GO:0030674">
    <property type="term" value="F:protein-macromolecule adaptor activity"/>
    <property type="evidence" value="ECO:0007669"/>
    <property type="project" value="TreeGrafter"/>
</dbReference>
<comment type="caution">
    <text evidence="14">The sequence shown here is derived from an EMBL/GenBank/DDBJ whole genome shotgun (WGS) entry which is preliminary data.</text>
</comment>
<keyword evidence="15" id="KW-1185">Reference proteome</keyword>
<feature type="transmembrane region" description="Helical" evidence="13">
    <location>
        <begin position="149"/>
        <end position="171"/>
    </location>
</feature>
<dbReference type="Proteomes" id="UP000093000">
    <property type="component" value="Unassembled WGS sequence"/>
</dbReference>
<evidence type="ECO:0000256" key="7">
    <source>
        <dbReference type="ARBA" id="ARBA00022927"/>
    </source>
</evidence>
<dbReference type="InterPro" id="IPR019049">
    <property type="entry name" value="Nucleoporin_prot_Ndc1/Nup"/>
</dbReference>
<evidence type="ECO:0000256" key="1">
    <source>
        <dbReference type="ARBA" id="ARBA00004232"/>
    </source>
</evidence>
<keyword evidence="10" id="KW-0906">Nuclear pore complex</keyword>
<evidence type="ECO:0008006" key="16">
    <source>
        <dbReference type="Google" id="ProtNLM"/>
    </source>
</evidence>
<dbReference type="GO" id="GO:0006999">
    <property type="term" value="P:nuclear pore organization"/>
    <property type="evidence" value="ECO:0007669"/>
    <property type="project" value="TreeGrafter"/>
</dbReference>
<dbReference type="PANTHER" id="PTHR13269:SF6">
    <property type="entry name" value="NUCLEOPORIN NDC1"/>
    <property type="match status" value="1"/>
</dbReference>
<evidence type="ECO:0000256" key="13">
    <source>
        <dbReference type="SAM" id="Phobius"/>
    </source>
</evidence>
<accession>A0A1C7NEJ3</accession>
<keyword evidence="12" id="KW-0539">Nucleus</keyword>
<dbReference type="Pfam" id="PF09531">
    <property type="entry name" value="Ndc1_Nup"/>
    <property type="match status" value="1"/>
</dbReference>
<protein>
    <recommendedName>
        <fullName evidence="16">Nucleoporin NDC1</fullName>
    </recommendedName>
</protein>
<dbReference type="STRING" id="101091.A0A1C7NEJ3"/>
<dbReference type="PANTHER" id="PTHR13269">
    <property type="entry name" value="NUCLEOPORIN NDC1"/>
    <property type="match status" value="1"/>
</dbReference>
<evidence type="ECO:0000256" key="12">
    <source>
        <dbReference type="ARBA" id="ARBA00023242"/>
    </source>
</evidence>
<comment type="similarity">
    <text evidence="3">Belongs to the NDC1 family.</text>
</comment>
<dbReference type="GO" id="GO:0031965">
    <property type="term" value="C:nuclear membrane"/>
    <property type="evidence" value="ECO:0007669"/>
    <property type="project" value="UniProtKB-SubCell"/>
</dbReference>
<dbReference type="GO" id="GO:0015031">
    <property type="term" value="P:protein transport"/>
    <property type="evidence" value="ECO:0007669"/>
    <property type="project" value="UniProtKB-KW"/>
</dbReference>
<evidence type="ECO:0000313" key="14">
    <source>
        <dbReference type="EMBL" id="OBZ85764.1"/>
    </source>
</evidence>
<evidence type="ECO:0000256" key="6">
    <source>
        <dbReference type="ARBA" id="ARBA00022816"/>
    </source>
</evidence>
<keyword evidence="11 13" id="KW-0472">Membrane</keyword>
<keyword evidence="5 13" id="KW-0812">Transmembrane</keyword>
<evidence type="ECO:0000256" key="8">
    <source>
        <dbReference type="ARBA" id="ARBA00022989"/>
    </source>
</evidence>
<reference evidence="14 15" key="1">
    <citation type="submission" date="2016-03" db="EMBL/GenBank/DDBJ databases">
        <title>Choanephora cucurbitarum.</title>
        <authorList>
            <person name="Min B."/>
            <person name="Park H."/>
            <person name="Park J.-H."/>
            <person name="Shin H.-D."/>
            <person name="Choi I.-G."/>
        </authorList>
    </citation>
    <scope>NUCLEOTIDE SEQUENCE [LARGE SCALE GENOMIC DNA]</scope>
    <source>
        <strain evidence="14 15">KUS-F28377</strain>
    </source>
</reference>
<dbReference type="InParanoid" id="A0A1C7NEJ3"/>
<name>A0A1C7NEJ3_9FUNG</name>
<evidence type="ECO:0000313" key="15">
    <source>
        <dbReference type="Proteomes" id="UP000093000"/>
    </source>
</evidence>
<evidence type="ECO:0000256" key="2">
    <source>
        <dbReference type="ARBA" id="ARBA00004567"/>
    </source>
</evidence>
<evidence type="ECO:0000256" key="3">
    <source>
        <dbReference type="ARBA" id="ARBA00005760"/>
    </source>
</evidence>
<evidence type="ECO:0000256" key="11">
    <source>
        <dbReference type="ARBA" id="ARBA00023136"/>
    </source>
</evidence>
<evidence type="ECO:0000256" key="4">
    <source>
        <dbReference type="ARBA" id="ARBA00022448"/>
    </source>
</evidence>
<proteinExistence type="inferred from homology"/>
<evidence type="ECO:0000256" key="10">
    <source>
        <dbReference type="ARBA" id="ARBA00023132"/>
    </source>
</evidence>
<keyword evidence="8 13" id="KW-1133">Transmembrane helix</keyword>
<feature type="transmembrane region" description="Helical" evidence="13">
    <location>
        <begin position="256"/>
        <end position="278"/>
    </location>
</feature>
<feature type="transmembrane region" description="Helical" evidence="13">
    <location>
        <begin position="69"/>
        <end position="90"/>
    </location>
</feature>
<dbReference type="AlphaFoldDB" id="A0A1C7NEJ3"/>
<sequence length="646" mass="74235">MNFPPPSAPMATTAVPNITTITPLPPAVATHTPAKEPEVAPVQQGITRKHYNSYSEIHLFFLSHFSLRFFQLFVLFVIGFTILFQSHVIFSSNGFYGLFSLTSITFSSLLLLTGFTFFIIRNLTYTIWEPTYPSLLAEWIASWTSLDNMLLLGAHGLFSWILVRFYFGYIAKENYTSSMLVTPLGHYLGARQLNQENIFISYYIGALAFFYTYKYISQRVYVIKLNAIQQPILEEVKTSLATLICQSCMTALRTLLFVYVSYILFNATIYHTVARFFGLFYSLLDSPVIGFNWTDLRLLLRTALAGSLTTITFDFTHRLYNIAFSRVTPSTDVCSNQFDILIDGMTNERERCRIFAFSELASLTSKRAEKRQELYRTVGKEVKDTAWFRIMEVCLKQLDQLKTKIDIEYNGAPKAAQPVQTTTATTTAAIKPSNSHRLQFEEGQDIYARQVKKTAELDDRTSHIFCDLTERYEVPLSTVTDEYSNELNRYLKHITQNSLVDFIKTIELKAGHTGALKAVYADTTTRRTQLVFREYQLSVWAIQILASLVSCSLNEDPYGYVQNHMSDVLNALLDLLCLVEKYETSPPLGHARLFQDKVKVHEPHAVGLALKEGIYQIRVTFDQYLNYFEVKREYGQKWQRFIDFRE</sequence>
<dbReference type="GO" id="GO:0051028">
    <property type="term" value="P:mRNA transport"/>
    <property type="evidence" value="ECO:0007669"/>
    <property type="project" value="UniProtKB-KW"/>
</dbReference>
<dbReference type="GO" id="GO:0070762">
    <property type="term" value="C:nuclear pore transmembrane ring"/>
    <property type="evidence" value="ECO:0007669"/>
    <property type="project" value="TreeGrafter"/>
</dbReference>
<keyword evidence="4" id="KW-0813">Transport</keyword>
<keyword evidence="6" id="KW-0509">mRNA transport</keyword>
<feature type="transmembrane region" description="Helical" evidence="13">
    <location>
        <begin position="96"/>
        <end position="120"/>
    </location>
</feature>
<evidence type="ECO:0000256" key="5">
    <source>
        <dbReference type="ARBA" id="ARBA00022692"/>
    </source>
</evidence>
<evidence type="ECO:0000256" key="9">
    <source>
        <dbReference type="ARBA" id="ARBA00023010"/>
    </source>
</evidence>
<dbReference type="OrthoDB" id="67850at2759"/>
<comment type="subcellular location">
    <subcellularLocation>
        <location evidence="1">Nucleus membrane</location>
        <topology evidence="1">Multi-pass membrane protein</topology>
    </subcellularLocation>
    <subcellularLocation>
        <location evidence="2">Nucleus</location>
        <location evidence="2">Nuclear pore complex</location>
    </subcellularLocation>
</comment>
<dbReference type="GO" id="GO:0005816">
    <property type="term" value="C:spindle pole body"/>
    <property type="evidence" value="ECO:0007669"/>
    <property type="project" value="TreeGrafter"/>
</dbReference>
<gene>
    <name evidence="14" type="ORF">A0J61_06186</name>
</gene>
<keyword evidence="7" id="KW-0653">Protein transport</keyword>
<keyword evidence="9" id="KW-0811">Translocation</keyword>